<name>A0A921GST5_9MICO</name>
<dbReference type="Proteomes" id="UP000775129">
    <property type="component" value="Unassembled WGS sequence"/>
</dbReference>
<keyword evidence="1" id="KW-1133">Transmembrane helix</keyword>
<sequence>MIPLRARLIARRHRELVGKPLRSRRVGAGPLLPLILAGIVVLIWLMLVLSPGESPALTIGFTLFLALFMLGLYLFTIDSRLVVCERGILLGRLVPGLPFSPTYVIAGREIDPRTVAVVTDGAKTAAELGMPFFFFQYKTFPGALGVHAVVFNGPWGADIEAPRQSRHRRPVRKSLFLFSHRSATKIAEEILHAIGRDGAIPPGFAPHEGLRPIPVTGRREDAVAQIPGAWPPDGHR</sequence>
<keyword evidence="1" id="KW-0472">Membrane</keyword>
<organism evidence="2 3">
    <name type="scientific">Brachybacterium paraconglomeratum</name>
    <dbReference type="NCBI Taxonomy" id="173362"/>
    <lineage>
        <taxon>Bacteria</taxon>
        <taxon>Bacillati</taxon>
        <taxon>Actinomycetota</taxon>
        <taxon>Actinomycetes</taxon>
        <taxon>Micrococcales</taxon>
        <taxon>Dermabacteraceae</taxon>
        <taxon>Brachybacterium</taxon>
    </lineage>
</organism>
<dbReference type="AlphaFoldDB" id="A0A921GST5"/>
<comment type="caution">
    <text evidence="2">The sequence shown here is derived from an EMBL/GenBank/DDBJ whole genome shotgun (WGS) entry which is preliminary data.</text>
</comment>
<gene>
    <name evidence="2" type="ORF">K8W24_12365</name>
</gene>
<dbReference type="EMBL" id="DYWO01000371">
    <property type="protein sequence ID" value="HJF50563.1"/>
    <property type="molecule type" value="Genomic_DNA"/>
</dbReference>
<feature type="transmembrane region" description="Helical" evidence="1">
    <location>
        <begin position="56"/>
        <end position="76"/>
    </location>
</feature>
<evidence type="ECO:0000313" key="3">
    <source>
        <dbReference type="Proteomes" id="UP000775129"/>
    </source>
</evidence>
<evidence type="ECO:0000256" key="1">
    <source>
        <dbReference type="SAM" id="Phobius"/>
    </source>
</evidence>
<protein>
    <submittedName>
        <fullName evidence="2">Uncharacterized protein</fullName>
    </submittedName>
</protein>
<feature type="transmembrane region" description="Helical" evidence="1">
    <location>
        <begin position="31"/>
        <end position="50"/>
    </location>
</feature>
<reference evidence="2" key="2">
    <citation type="submission" date="2021-09" db="EMBL/GenBank/DDBJ databases">
        <authorList>
            <person name="Gilroy R."/>
        </authorList>
    </citation>
    <scope>NUCLEOTIDE SEQUENCE</scope>
    <source>
        <strain evidence="2">1647</strain>
    </source>
</reference>
<reference evidence="2" key="1">
    <citation type="journal article" date="2021" name="PeerJ">
        <title>Extensive microbial diversity within the chicken gut microbiome revealed by metagenomics and culture.</title>
        <authorList>
            <person name="Gilroy R."/>
            <person name="Ravi A."/>
            <person name="Getino M."/>
            <person name="Pursley I."/>
            <person name="Horton D.L."/>
            <person name="Alikhan N.F."/>
            <person name="Baker D."/>
            <person name="Gharbi K."/>
            <person name="Hall N."/>
            <person name="Watson M."/>
            <person name="Adriaenssens E.M."/>
            <person name="Foster-Nyarko E."/>
            <person name="Jarju S."/>
            <person name="Secka A."/>
            <person name="Antonio M."/>
            <person name="Oren A."/>
            <person name="Chaudhuri R.R."/>
            <person name="La Ragione R."/>
            <person name="Hildebrand F."/>
            <person name="Pallen M.J."/>
        </authorList>
    </citation>
    <scope>NUCLEOTIDE SEQUENCE</scope>
    <source>
        <strain evidence="2">1647</strain>
    </source>
</reference>
<keyword evidence="1" id="KW-0812">Transmembrane</keyword>
<evidence type="ECO:0000313" key="2">
    <source>
        <dbReference type="EMBL" id="HJF50563.1"/>
    </source>
</evidence>
<accession>A0A921GST5</accession>
<proteinExistence type="predicted"/>